<protein>
    <submittedName>
        <fullName evidence="1">Uncharacterized protein</fullName>
    </submittedName>
</protein>
<sequence length="192" mass="21672">MAIQTDLPEIAALKVAAEKHFGHKVVSRYDFIRLGAEIEDITGEHIGDNTLRRLWGSISGYSTAHKRTLDVLSQYAGYGSWDDFRKNLTKQSGRQSYVLEGRHSINADDLVPGDRLRIGWLPDRVCVIEFQGGRKFTAIECLNSTINTGDSFECATFIRDYPLSVDNFVHDGKIFQRYVMGIENGLTLLEKL</sequence>
<gene>
    <name evidence="1" type="ORF">IAC08_08650</name>
</gene>
<reference evidence="1" key="1">
    <citation type="submission" date="2020-10" db="EMBL/GenBank/DDBJ databases">
        <authorList>
            <person name="Gilroy R."/>
        </authorList>
    </citation>
    <scope>NUCLEOTIDE SEQUENCE</scope>
    <source>
        <strain evidence="1">B1-3475</strain>
    </source>
</reference>
<name>A0A9D9HM88_9BACT</name>
<proteinExistence type="predicted"/>
<accession>A0A9D9HM88</accession>
<evidence type="ECO:0000313" key="2">
    <source>
        <dbReference type="Proteomes" id="UP000823617"/>
    </source>
</evidence>
<comment type="caution">
    <text evidence="1">The sequence shown here is derived from an EMBL/GenBank/DDBJ whole genome shotgun (WGS) entry which is preliminary data.</text>
</comment>
<reference evidence="1" key="2">
    <citation type="journal article" date="2021" name="PeerJ">
        <title>Extensive microbial diversity within the chicken gut microbiome revealed by metagenomics and culture.</title>
        <authorList>
            <person name="Gilroy R."/>
            <person name="Ravi A."/>
            <person name="Getino M."/>
            <person name="Pursley I."/>
            <person name="Horton D.L."/>
            <person name="Alikhan N.F."/>
            <person name="Baker D."/>
            <person name="Gharbi K."/>
            <person name="Hall N."/>
            <person name="Watson M."/>
            <person name="Adriaenssens E.M."/>
            <person name="Foster-Nyarko E."/>
            <person name="Jarju S."/>
            <person name="Secka A."/>
            <person name="Antonio M."/>
            <person name="Oren A."/>
            <person name="Chaudhuri R.R."/>
            <person name="La Ragione R."/>
            <person name="Hildebrand F."/>
            <person name="Pallen M.J."/>
        </authorList>
    </citation>
    <scope>NUCLEOTIDE SEQUENCE</scope>
    <source>
        <strain evidence="1">B1-3475</strain>
    </source>
</reference>
<dbReference type="EMBL" id="JADIMK010000094">
    <property type="protein sequence ID" value="MBO8456449.1"/>
    <property type="molecule type" value="Genomic_DNA"/>
</dbReference>
<dbReference type="Proteomes" id="UP000823617">
    <property type="component" value="Unassembled WGS sequence"/>
</dbReference>
<organism evidence="1 2">
    <name type="scientific">Candidatus Cryptobacteroides intestinigallinarum</name>
    <dbReference type="NCBI Taxonomy" id="2840767"/>
    <lineage>
        <taxon>Bacteria</taxon>
        <taxon>Pseudomonadati</taxon>
        <taxon>Bacteroidota</taxon>
        <taxon>Bacteroidia</taxon>
        <taxon>Bacteroidales</taxon>
        <taxon>Candidatus Cryptobacteroides</taxon>
    </lineage>
</organism>
<evidence type="ECO:0000313" key="1">
    <source>
        <dbReference type="EMBL" id="MBO8456449.1"/>
    </source>
</evidence>
<dbReference type="AlphaFoldDB" id="A0A9D9HM88"/>